<evidence type="ECO:0000313" key="5">
    <source>
        <dbReference type="Proteomes" id="UP000295058"/>
    </source>
</evidence>
<dbReference type="AlphaFoldDB" id="A0A235CFQ6"/>
<evidence type="ECO:0000313" key="3">
    <source>
        <dbReference type="EMBL" id="TDW58455.1"/>
    </source>
</evidence>
<feature type="transmembrane region" description="Helical" evidence="1">
    <location>
        <begin position="48"/>
        <end position="66"/>
    </location>
</feature>
<feature type="transmembrane region" description="Helical" evidence="1">
    <location>
        <begin position="73"/>
        <end position="89"/>
    </location>
</feature>
<keyword evidence="5" id="KW-1185">Reference proteome</keyword>
<accession>A0A235CFQ6</accession>
<proteinExistence type="predicted"/>
<name>A0A235CFQ6_9GAMM</name>
<evidence type="ECO:0000313" key="2">
    <source>
        <dbReference type="EMBL" id="OYD23392.1"/>
    </source>
</evidence>
<dbReference type="Proteomes" id="UP000295058">
    <property type="component" value="Unassembled WGS sequence"/>
</dbReference>
<keyword evidence="1" id="KW-0472">Membrane</keyword>
<evidence type="ECO:0000313" key="4">
    <source>
        <dbReference type="Proteomes" id="UP000243640"/>
    </source>
</evidence>
<sequence length="220" mass="24209">MSEHIHQITKAALQFLLLILCTLIAPLAVTVDVVVLNHGMPEWGLTELLQALLILLSALLCAAGAVRVRDTRGFLILIAGFFMTMFIREFDFLLDDMQDNLWQYCVLAVFLVSVGLAACYPQSTLSGMVSAIRSVPFNYVLMGIATLLCFSRVFGTGAIWEAMLGEQGASSVFLIKSVVQEGLELFAYSIIFHSTLLFWLIEARSPEARPHQDTTSGVTS</sequence>
<reference evidence="3 5" key="2">
    <citation type="submission" date="2019-03" db="EMBL/GenBank/DDBJ databases">
        <title>Genomic Encyclopedia of Archaeal and Bacterial Type Strains, Phase II (KMG-II): from individual species to whole genera.</title>
        <authorList>
            <person name="Goeker M."/>
        </authorList>
    </citation>
    <scope>NUCLEOTIDE SEQUENCE [LARGE SCALE GENOMIC DNA]</scope>
    <source>
        <strain evidence="3 5">DSM 15594</strain>
    </source>
</reference>
<keyword evidence="1" id="KW-0812">Transmembrane</keyword>
<evidence type="ECO:0000256" key="1">
    <source>
        <dbReference type="SAM" id="Phobius"/>
    </source>
</evidence>
<dbReference type="Proteomes" id="UP000243640">
    <property type="component" value="Unassembled WGS sequence"/>
</dbReference>
<gene>
    <name evidence="2" type="ORF">B6S09_13120</name>
    <name evidence="3" type="ORF">LY04_02231</name>
</gene>
<protein>
    <submittedName>
        <fullName evidence="2">Uncharacterized protein</fullName>
    </submittedName>
</protein>
<feature type="transmembrane region" description="Helical" evidence="1">
    <location>
        <begin position="12"/>
        <end position="36"/>
    </location>
</feature>
<feature type="transmembrane region" description="Helical" evidence="1">
    <location>
        <begin position="140"/>
        <end position="163"/>
    </location>
</feature>
<feature type="transmembrane region" description="Helical" evidence="1">
    <location>
        <begin position="101"/>
        <end position="120"/>
    </location>
</feature>
<dbReference type="RefSeq" id="WP_094278948.1">
    <property type="nucleotide sequence ID" value="NZ_JBLWZI010000008.1"/>
</dbReference>
<keyword evidence="1" id="KW-1133">Transmembrane helix</keyword>
<feature type="transmembrane region" description="Helical" evidence="1">
    <location>
        <begin position="183"/>
        <end position="201"/>
    </location>
</feature>
<dbReference type="OrthoDB" id="1425700at2"/>
<organism evidence="2 4">
    <name type="scientific">Oceanimonas baumannii</name>
    <dbReference type="NCBI Taxonomy" id="129578"/>
    <lineage>
        <taxon>Bacteria</taxon>
        <taxon>Pseudomonadati</taxon>
        <taxon>Pseudomonadota</taxon>
        <taxon>Gammaproteobacteria</taxon>
        <taxon>Aeromonadales</taxon>
        <taxon>Aeromonadaceae</taxon>
        <taxon>Oceanimonas</taxon>
    </lineage>
</organism>
<reference evidence="2 4" key="1">
    <citation type="submission" date="2017-08" db="EMBL/GenBank/DDBJ databases">
        <title>Draft Genome Sequence of the Marine Bacterium Oceanimonas baumannii ATCC 700832.</title>
        <authorList>
            <person name="Mcclelland W.D."/>
            <person name="Brennan M.A."/>
            <person name="Trachtenberg A.M."/>
            <person name="Maclea K.S."/>
        </authorList>
    </citation>
    <scope>NUCLEOTIDE SEQUENCE [LARGE SCALE GENOMIC DNA]</scope>
    <source>
        <strain evidence="2 4">ATCC 700832</strain>
    </source>
</reference>
<comment type="caution">
    <text evidence="2">The sequence shown here is derived from an EMBL/GenBank/DDBJ whole genome shotgun (WGS) entry which is preliminary data.</text>
</comment>
<dbReference type="EMBL" id="NQJF01000010">
    <property type="protein sequence ID" value="OYD23392.1"/>
    <property type="molecule type" value="Genomic_DNA"/>
</dbReference>
<dbReference type="EMBL" id="SODO01000008">
    <property type="protein sequence ID" value="TDW58455.1"/>
    <property type="molecule type" value="Genomic_DNA"/>
</dbReference>